<comment type="caution">
    <text evidence="1">The sequence shown here is derived from an EMBL/GenBank/DDBJ whole genome shotgun (WGS) entry which is preliminary data.</text>
</comment>
<dbReference type="eggNOG" id="COG2067">
    <property type="taxonomic scope" value="Bacteria"/>
</dbReference>
<reference evidence="2" key="1">
    <citation type="submission" date="2013-09" db="EMBL/GenBank/DDBJ databases">
        <authorList>
            <person name="Zeng Z."/>
            <person name="Chen C."/>
        </authorList>
    </citation>
    <scope>NUCLEOTIDE SEQUENCE [LARGE SCALE GENOMIC DNA]</scope>
    <source>
        <strain evidence="2">DK69</strain>
    </source>
</reference>
<evidence type="ECO:0000313" key="1">
    <source>
        <dbReference type="EMBL" id="KGO94038.1"/>
    </source>
</evidence>
<accession>A0A0A2MRD0</accession>
<evidence type="ECO:0008006" key="3">
    <source>
        <dbReference type="Google" id="ProtNLM"/>
    </source>
</evidence>
<dbReference type="Pfam" id="PF10677">
    <property type="entry name" value="DUF2490"/>
    <property type="match status" value="1"/>
</dbReference>
<evidence type="ECO:0000313" key="2">
    <source>
        <dbReference type="Proteomes" id="UP000030149"/>
    </source>
</evidence>
<dbReference type="STRING" id="1107311.Q767_13990"/>
<dbReference type="EMBL" id="JRLZ01000017">
    <property type="protein sequence ID" value="KGO94038.1"/>
    <property type="molecule type" value="Genomic_DNA"/>
</dbReference>
<sequence>MCLLIPINFTVKMKKSIIKTLFFLLPLTSFCQEQQKKVINQNSQLWFSINTVTKFHEHWGIVADAHIRSDEFLKDNNFYFLRGGFTFIPHAKMTFTGGYAHMWLAPSNPEWSTYADENRIYEQFQLNTLFENVGILQRIRIEHRWQEKIVDDKESGELRFTNRIRYLALFGIPIFKKKNLPVLVLSDEILVHFGEEVVYNTFEQNRFFIGIKQNINSKLSFDFGYMNVFQQKYSGYQYDMNHTFRLFFYYNSVLKKGISHMPYRSGDE</sequence>
<dbReference type="Proteomes" id="UP000030149">
    <property type="component" value="Unassembled WGS sequence"/>
</dbReference>
<gene>
    <name evidence="1" type="ORF">Q767_13990</name>
</gene>
<proteinExistence type="predicted"/>
<dbReference type="PATRIC" id="fig|1107311.5.peg.1313"/>
<dbReference type="AlphaFoldDB" id="A0A0A2MRD0"/>
<protein>
    <recommendedName>
        <fullName evidence="3">DUF2490 domain-containing protein</fullName>
    </recommendedName>
</protein>
<dbReference type="InterPro" id="IPR019619">
    <property type="entry name" value="DUF2490"/>
</dbReference>
<keyword evidence="2" id="KW-1185">Reference proteome</keyword>
<reference evidence="1 2" key="2">
    <citation type="journal article" date="2015" name="Stand. Genomic Sci.">
        <title>High quality draft genomic sequence of Flavobacterium enshiense DK69(T) and comparison among Flavobacterium genomes.</title>
        <authorList>
            <person name="Zeng Z."/>
            <person name="Chen C."/>
            <person name="Du H."/>
            <person name="Wang G."/>
            <person name="Li M."/>
        </authorList>
    </citation>
    <scope>NUCLEOTIDE SEQUENCE [LARGE SCALE GENOMIC DNA]</scope>
    <source>
        <strain evidence="1 2">DK69</strain>
    </source>
</reference>
<name>A0A0A2MRD0_9FLAO</name>
<organism evidence="1 2">
    <name type="scientific">Flavobacterium enshiense DK69</name>
    <dbReference type="NCBI Taxonomy" id="1107311"/>
    <lineage>
        <taxon>Bacteria</taxon>
        <taxon>Pseudomonadati</taxon>
        <taxon>Bacteroidota</taxon>
        <taxon>Flavobacteriia</taxon>
        <taxon>Flavobacteriales</taxon>
        <taxon>Flavobacteriaceae</taxon>
        <taxon>Flavobacterium</taxon>
    </lineage>
</organism>
<dbReference type="OrthoDB" id="1118734at2"/>